<proteinExistence type="predicted"/>
<dbReference type="AlphaFoldDB" id="A0A5J5GCC0"/>
<gene>
    <name evidence="2" type="ORF">F4V43_08215</name>
</gene>
<name>A0A5J5GCC0_9BACL</name>
<feature type="transmembrane region" description="Helical" evidence="1">
    <location>
        <begin position="166"/>
        <end position="189"/>
    </location>
</feature>
<dbReference type="OrthoDB" id="1145132at2"/>
<feature type="transmembrane region" description="Helical" evidence="1">
    <location>
        <begin position="225"/>
        <end position="242"/>
    </location>
</feature>
<evidence type="ECO:0000256" key="1">
    <source>
        <dbReference type="SAM" id="Phobius"/>
    </source>
</evidence>
<accession>A0A5J5GCC0</accession>
<dbReference type="Proteomes" id="UP000367750">
    <property type="component" value="Unassembled WGS sequence"/>
</dbReference>
<feature type="transmembrane region" description="Helical" evidence="1">
    <location>
        <begin position="124"/>
        <end position="145"/>
    </location>
</feature>
<feature type="transmembrane region" description="Helical" evidence="1">
    <location>
        <begin position="6"/>
        <end position="25"/>
    </location>
</feature>
<comment type="caution">
    <text evidence="2">The sequence shown here is derived from an EMBL/GenBank/DDBJ whole genome shotgun (WGS) entry which is preliminary data.</text>
</comment>
<feature type="transmembrane region" description="Helical" evidence="1">
    <location>
        <begin position="64"/>
        <end position="82"/>
    </location>
</feature>
<dbReference type="RefSeq" id="WP_150457755.1">
    <property type="nucleotide sequence ID" value="NZ_VYKK01000008.1"/>
</dbReference>
<evidence type="ECO:0000313" key="2">
    <source>
        <dbReference type="EMBL" id="KAA9005442.1"/>
    </source>
</evidence>
<evidence type="ECO:0000313" key="3">
    <source>
        <dbReference type="Proteomes" id="UP000367750"/>
    </source>
</evidence>
<keyword evidence="1" id="KW-0472">Membrane</keyword>
<feature type="transmembrane region" description="Helical" evidence="1">
    <location>
        <begin position="195"/>
        <end position="213"/>
    </location>
</feature>
<keyword evidence="3" id="KW-1185">Reference proteome</keyword>
<keyword evidence="1" id="KW-0812">Transmembrane</keyword>
<dbReference type="EMBL" id="VYKK01000008">
    <property type="protein sequence ID" value="KAA9005442.1"/>
    <property type="molecule type" value="Genomic_DNA"/>
</dbReference>
<keyword evidence="1" id="KW-1133">Transmembrane helix</keyword>
<protein>
    <submittedName>
        <fullName evidence="2">ZIP family metal transporter</fullName>
    </submittedName>
</protein>
<organism evidence="2 3">
    <name type="scientific">Paenibacillus spiritus</name>
    <dbReference type="NCBI Taxonomy" id="2496557"/>
    <lineage>
        <taxon>Bacteria</taxon>
        <taxon>Bacillati</taxon>
        <taxon>Bacillota</taxon>
        <taxon>Bacilli</taxon>
        <taxon>Bacillales</taxon>
        <taxon>Paenibacillaceae</taxon>
        <taxon>Paenibacillus</taxon>
    </lineage>
</organism>
<reference evidence="2 3" key="1">
    <citation type="submission" date="2019-09" db="EMBL/GenBank/DDBJ databases">
        <title>Bacillus ochoae sp. nov., Paenibacillus whitsoniae sp. nov., Paenibacillus spiritus sp. nov. Isolated from the Mars Exploration Rover during spacecraft assembly.</title>
        <authorList>
            <person name="Seuylemezian A."/>
            <person name="Vaishampayan P."/>
        </authorList>
    </citation>
    <scope>NUCLEOTIDE SEQUENCE [LARGE SCALE GENOMIC DNA]</scope>
    <source>
        <strain evidence="2 3">MER_111</strain>
    </source>
</reference>
<sequence>MWSAAMWGGISGSAVLLGALLALFLEIPKTIIGFIMAFGTGVLIGAATYELVGESVQSGGLEPTLIGFLAGALVFTVLDWLVSARGGAGRKRSEGGKAAKGGAAGGLGIFIGTVMDAIPESIMIGASLMSGEGVSLLLVIAIFISNIPEGLSSTFGLKKGGYAKGVIMLLWVSVLIISALSSLGGYVFMEHAGEYTTALIASFAGGGIIAMVASTMMPEAYEEGGPFIGLMAALGLLASVVLDRL</sequence>
<feature type="transmembrane region" description="Helical" evidence="1">
    <location>
        <begin position="32"/>
        <end position="52"/>
    </location>
</feature>